<gene>
    <name evidence="2" type="ORF">RU08_18870</name>
</gene>
<feature type="transmembrane region" description="Helical" evidence="1">
    <location>
        <begin position="78"/>
        <end position="102"/>
    </location>
</feature>
<keyword evidence="1" id="KW-1133">Transmembrane helix</keyword>
<proteinExistence type="predicted"/>
<reference evidence="2 3" key="1">
    <citation type="submission" date="2014-12" db="EMBL/GenBank/DDBJ databases">
        <title>16Stimator: statistical estimation of ribosomal gene copy numbers from draft genome assemblies.</title>
        <authorList>
            <person name="Perisin M.A."/>
            <person name="Vetter M."/>
            <person name="Gilbert J.A."/>
            <person name="Bergelson J."/>
        </authorList>
    </citation>
    <scope>NUCLEOTIDE SEQUENCE [LARGE SCALE GENOMIC DNA]</scope>
    <source>
        <strain evidence="2 3">MEJ086</strain>
    </source>
</reference>
<dbReference type="Proteomes" id="UP000032068">
    <property type="component" value="Unassembled WGS sequence"/>
</dbReference>
<evidence type="ECO:0000313" key="2">
    <source>
        <dbReference type="EMBL" id="KIP97316.1"/>
    </source>
</evidence>
<dbReference type="EMBL" id="JXQW01000060">
    <property type="protein sequence ID" value="KIP97316.1"/>
    <property type="molecule type" value="Genomic_DNA"/>
</dbReference>
<keyword evidence="2" id="KW-0808">Transferase</keyword>
<keyword evidence="1" id="KW-0812">Transmembrane</keyword>
<dbReference type="RefSeq" id="WP_042555394.1">
    <property type="nucleotide sequence ID" value="NZ_JXQW01000060.1"/>
</dbReference>
<comment type="caution">
    <text evidence="2">The sequence shown here is derived from an EMBL/GenBank/DDBJ whole genome shotgun (WGS) entry which is preliminary data.</text>
</comment>
<name>A0A0D0KDA8_9PSED</name>
<protein>
    <submittedName>
        <fullName evidence="2">3-phosphoshikimate 1-carboxyvinyltransferase</fullName>
    </submittedName>
</protein>
<evidence type="ECO:0000313" key="3">
    <source>
        <dbReference type="Proteomes" id="UP000032068"/>
    </source>
</evidence>
<dbReference type="OrthoDB" id="6264467at2"/>
<organism evidence="2 3">
    <name type="scientific">Pseudomonas fulva</name>
    <dbReference type="NCBI Taxonomy" id="47880"/>
    <lineage>
        <taxon>Bacteria</taxon>
        <taxon>Pseudomonadati</taxon>
        <taxon>Pseudomonadota</taxon>
        <taxon>Gammaproteobacteria</taxon>
        <taxon>Pseudomonadales</taxon>
        <taxon>Pseudomonadaceae</taxon>
        <taxon>Pseudomonas</taxon>
    </lineage>
</organism>
<dbReference type="AlphaFoldDB" id="A0A0D0KDA8"/>
<sequence>MGEQDPFIKGLKERLPDDLRDSFSAEQLDALQVAFGARQWGRHSLDLRGTVKLWRWRYYFVLLAGRNKRDLSRAQQELSLTAKAIGVSVFLLVSLALGLLFLYLLKSALGINLFSGFSLGVWDWFKSG</sequence>
<evidence type="ECO:0000256" key="1">
    <source>
        <dbReference type="SAM" id="Phobius"/>
    </source>
</evidence>
<accession>A0A0D0KDA8</accession>
<dbReference type="GO" id="GO:0016740">
    <property type="term" value="F:transferase activity"/>
    <property type="evidence" value="ECO:0007669"/>
    <property type="project" value="UniProtKB-KW"/>
</dbReference>
<keyword evidence="1" id="KW-0472">Membrane</keyword>